<feature type="domain" description="Heterokaryon incompatibility" evidence="1">
    <location>
        <begin position="147"/>
        <end position="307"/>
    </location>
</feature>
<evidence type="ECO:0000259" key="1">
    <source>
        <dbReference type="Pfam" id="PF06985"/>
    </source>
</evidence>
<sequence>MSAVHERCYICTALLRYLDRRLGINVLATIPQGLQLLYGLNAHGSLYFRHKISDESMALSGDGTQQSLIQCIPISRDGQRTCEAGSCAMGKEDIMNRAFRWYRDCLDRHSACAGDIDEAFSPPRLLEVTNDSIRLVETLASHTYGGYATLSYCWGPNPSHLTLCDITYEDLYEGIRISDLPQTFRDATTIAKQFELKYLWIDSLCILQSGEGSSEDWQKHVRLMSSIYSNCMVNIAATHASNANGGLFSVRDTRDVEPCLIDLVTHKTPVSEGAQAGLETYVLVDRDLWHRTIVDSPLNSRGWVFQERLLAPRTIHFGKEQLFWECSELQPACETLPGTTLTSGWNLRPDDWEFHRPFVWNMNLEQSSKIHEFLGESTSETSYELQIWNFMVQAYSMTRLTYPEDKLPAIAGVAQRIAGVLQDDYAAGLFRKSLPNSLLWWSTNAKRACDYRAPSWSWASMDGQIHMYDNRQAHHRYPDHAIGPTFRYGSALSSVRDVTITLVDEKNPFGQIRAASLVLNGPSWQMMQSSRIKDDKIQVLHQGSPVEVGVSTRNLDNELIDKQDSKITLICITEYTWDIIIQFHGVKSFRIAQGLVLQEKWSASNLLEYVRVGTWESASLAKLLSTTTPTDVTII</sequence>
<dbReference type="AlphaFoldDB" id="A0A1L7XX31"/>
<protein>
    <recommendedName>
        <fullName evidence="1">Heterokaryon incompatibility domain-containing protein</fullName>
    </recommendedName>
</protein>
<reference evidence="2 3" key="1">
    <citation type="submission" date="2016-03" db="EMBL/GenBank/DDBJ databases">
        <authorList>
            <person name="Ploux O."/>
        </authorList>
    </citation>
    <scope>NUCLEOTIDE SEQUENCE [LARGE SCALE GENOMIC DNA]</scope>
    <source>
        <strain evidence="2 3">UAMH 11012</strain>
    </source>
</reference>
<dbReference type="InterPro" id="IPR010730">
    <property type="entry name" value="HET"/>
</dbReference>
<dbReference type="Proteomes" id="UP000184330">
    <property type="component" value="Unassembled WGS sequence"/>
</dbReference>
<proteinExistence type="predicted"/>
<evidence type="ECO:0000313" key="3">
    <source>
        <dbReference type="Proteomes" id="UP000184330"/>
    </source>
</evidence>
<name>A0A1L7XX31_9HELO</name>
<dbReference type="Pfam" id="PF06985">
    <property type="entry name" value="HET"/>
    <property type="match status" value="1"/>
</dbReference>
<dbReference type="PANTHER" id="PTHR33112:SF8">
    <property type="entry name" value="HETEROKARYON INCOMPATIBILITY DOMAIN-CONTAINING PROTEIN"/>
    <property type="match status" value="1"/>
</dbReference>
<organism evidence="2 3">
    <name type="scientific">Phialocephala subalpina</name>
    <dbReference type="NCBI Taxonomy" id="576137"/>
    <lineage>
        <taxon>Eukaryota</taxon>
        <taxon>Fungi</taxon>
        <taxon>Dikarya</taxon>
        <taxon>Ascomycota</taxon>
        <taxon>Pezizomycotina</taxon>
        <taxon>Leotiomycetes</taxon>
        <taxon>Helotiales</taxon>
        <taxon>Mollisiaceae</taxon>
        <taxon>Phialocephala</taxon>
        <taxon>Phialocephala fortinii species complex</taxon>
    </lineage>
</organism>
<keyword evidence="3" id="KW-1185">Reference proteome</keyword>
<dbReference type="OrthoDB" id="3563898at2759"/>
<evidence type="ECO:0000313" key="2">
    <source>
        <dbReference type="EMBL" id="CZR69604.1"/>
    </source>
</evidence>
<dbReference type="PANTHER" id="PTHR33112">
    <property type="entry name" value="DOMAIN PROTEIN, PUTATIVE-RELATED"/>
    <property type="match status" value="1"/>
</dbReference>
<dbReference type="STRING" id="576137.A0A1L7XX31"/>
<gene>
    <name evidence="2" type="ORF">PAC_19504</name>
</gene>
<dbReference type="EMBL" id="FJOG01000075">
    <property type="protein sequence ID" value="CZR69604.1"/>
    <property type="molecule type" value="Genomic_DNA"/>
</dbReference>
<accession>A0A1L7XX31</accession>